<sequence>MNQLRPSANVTAQNSELIIGRKKVTLAPGHSLMDWIRLGRSGDLSGVGSNKRIVTPAELALHNTQKDMWMCLRGKVYNVTPYQDYHPGGIDELMKAAGRDGTALFDECVCRLQILGSSNSISGIRFFARSLSFLKMP</sequence>
<feature type="domain" description="Cytochrome b5 heme-binding" evidence="4">
    <location>
        <begin position="51"/>
        <end position="105"/>
    </location>
</feature>
<dbReference type="PANTHER" id="PTHR46237:SF1">
    <property type="entry name" value="CYTOCHROME B5 REDUCTASE 4"/>
    <property type="match status" value="1"/>
</dbReference>
<dbReference type="Pfam" id="PF00173">
    <property type="entry name" value="Cyt-b5"/>
    <property type="match status" value="1"/>
</dbReference>
<protein>
    <recommendedName>
        <fullName evidence="4">Cytochrome b5 heme-binding domain-containing protein</fullName>
    </recommendedName>
</protein>
<proteinExistence type="predicted"/>
<dbReference type="InterPro" id="IPR036400">
    <property type="entry name" value="Cyt_B5-like_heme/steroid_sf"/>
</dbReference>
<dbReference type="SMART" id="SM01117">
    <property type="entry name" value="Cyt-b5"/>
    <property type="match status" value="1"/>
</dbReference>
<evidence type="ECO:0000256" key="2">
    <source>
        <dbReference type="ARBA" id="ARBA00022723"/>
    </source>
</evidence>
<evidence type="ECO:0000256" key="1">
    <source>
        <dbReference type="ARBA" id="ARBA00022617"/>
    </source>
</evidence>
<reference evidence="6" key="2">
    <citation type="submission" date="2013-03" db="EMBL/GenBank/DDBJ databases">
        <title>Sequence assembly of the Biomphalaria glabrata genome version 4.3.</title>
        <authorList>
            <person name="Warren W."/>
            <person name="Wilson R.K."/>
            <person name="Hillier L.W."/>
            <person name="Minx P."/>
        </authorList>
    </citation>
    <scope>NUCLEOTIDE SEQUENCE</scope>
    <source>
        <strain evidence="6">BB02</strain>
    </source>
</reference>
<dbReference type="EnsemblMetazoa" id="BGLB003695-RB">
    <property type="protein sequence ID" value="BGLB003695-PB"/>
    <property type="gene ID" value="BGLB003695"/>
</dbReference>
<dbReference type="EnsemblMetazoa" id="BGLB003695-RE">
    <property type="protein sequence ID" value="BGLB003695-PE"/>
    <property type="gene ID" value="BGLB003695"/>
</dbReference>
<dbReference type="PROSITE" id="PS50255">
    <property type="entry name" value="CYTOCHROME_B5_2"/>
    <property type="match status" value="1"/>
</dbReference>
<dbReference type="STRING" id="6526.A0A2C9JK72"/>
<dbReference type="GO" id="GO:0005737">
    <property type="term" value="C:cytoplasm"/>
    <property type="evidence" value="ECO:0007669"/>
    <property type="project" value="TreeGrafter"/>
</dbReference>
<keyword evidence="3" id="KW-0408">Iron</keyword>
<gene>
    <name evidence="5" type="primary">106057606</name>
</gene>
<dbReference type="EnsemblMetazoa" id="BGLB003695-RD">
    <property type="protein sequence ID" value="BGLB003695-PD"/>
    <property type="gene ID" value="BGLB003695"/>
</dbReference>
<evidence type="ECO:0000313" key="7">
    <source>
        <dbReference type="Proteomes" id="UP000076420"/>
    </source>
</evidence>
<dbReference type="VEuPathDB" id="VectorBase:BGLB003695"/>
<keyword evidence="2" id="KW-0479">Metal-binding</keyword>
<dbReference type="GO" id="GO:0046872">
    <property type="term" value="F:metal ion binding"/>
    <property type="evidence" value="ECO:0007669"/>
    <property type="project" value="UniProtKB-KW"/>
</dbReference>
<evidence type="ECO:0000259" key="4">
    <source>
        <dbReference type="PROSITE" id="PS50255"/>
    </source>
</evidence>
<keyword evidence="1" id="KW-0349">Heme</keyword>
<evidence type="ECO:0000313" key="5">
    <source>
        <dbReference type="EnsemblMetazoa" id="BGLB003695-PB"/>
    </source>
</evidence>
<dbReference type="SUPFAM" id="SSF55856">
    <property type="entry name" value="Cytochrome b5-like heme/steroid binding domain"/>
    <property type="match status" value="1"/>
</dbReference>
<dbReference type="EnsemblMetazoa" id="BGLB003695-RC">
    <property type="protein sequence ID" value="BGLB003695-PC"/>
    <property type="gene ID" value="BGLB003695"/>
</dbReference>
<dbReference type="Gene3D" id="3.10.120.10">
    <property type="entry name" value="Cytochrome b5-like heme/steroid binding domain"/>
    <property type="match status" value="1"/>
</dbReference>
<dbReference type="InterPro" id="IPR001199">
    <property type="entry name" value="Cyt_B5-like_heme/steroid-bd"/>
</dbReference>
<reference evidence="5" key="3">
    <citation type="submission" date="2020-05" db="UniProtKB">
        <authorList>
            <consortium name="EnsemblMetazoa"/>
        </authorList>
    </citation>
    <scope>IDENTIFICATION</scope>
    <source>
        <strain evidence="5">BB02</strain>
    </source>
</reference>
<dbReference type="GO" id="GO:0004128">
    <property type="term" value="F:cytochrome-b5 reductase activity, acting on NAD(P)H"/>
    <property type="evidence" value="ECO:0007669"/>
    <property type="project" value="TreeGrafter"/>
</dbReference>
<accession>A0A2C9JK72</accession>
<dbReference type="GO" id="GO:0020037">
    <property type="term" value="F:heme binding"/>
    <property type="evidence" value="ECO:0007669"/>
    <property type="project" value="TreeGrafter"/>
</dbReference>
<organism evidence="5 7">
    <name type="scientific">Biomphalaria glabrata</name>
    <name type="common">Bloodfluke planorb</name>
    <name type="synonym">Freshwater snail</name>
    <dbReference type="NCBI Taxonomy" id="6526"/>
    <lineage>
        <taxon>Eukaryota</taxon>
        <taxon>Metazoa</taxon>
        <taxon>Spiralia</taxon>
        <taxon>Lophotrochozoa</taxon>
        <taxon>Mollusca</taxon>
        <taxon>Gastropoda</taxon>
        <taxon>Heterobranchia</taxon>
        <taxon>Euthyneura</taxon>
        <taxon>Panpulmonata</taxon>
        <taxon>Hygrophila</taxon>
        <taxon>Lymnaeoidea</taxon>
        <taxon>Planorbidae</taxon>
        <taxon>Biomphalaria</taxon>
    </lineage>
</organism>
<dbReference type="VEuPathDB" id="VectorBase:BGLAX_050992"/>
<name>A0A2C9JK72_BIOGL</name>
<evidence type="ECO:0000256" key="3">
    <source>
        <dbReference type="ARBA" id="ARBA00023004"/>
    </source>
</evidence>
<evidence type="ECO:0000313" key="6">
    <source>
        <dbReference type="EnsemblMetazoa" id="BGLB003695-PD"/>
    </source>
</evidence>
<reference evidence="6" key="1">
    <citation type="journal article" date="2004" name="J. Parasitol.">
        <title>The mitochondrial genome of Biomphalaria glabrata (Gastropoda: Basommatophora), intermediate host of Schistosoma mansoni.</title>
        <authorList>
            <person name="DeJong R.J."/>
            <person name="Emery A.M."/>
            <person name="Adema C.M."/>
        </authorList>
    </citation>
    <scope>NUCLEOTIDE SEQUENCE</scope>
    <source>
        <strain evidence="6">BB02</strain>
    </source>
</reference>
<dbReference type="Proteomes" id="UP000076420">
    <property type="component" value="Unassembled WGS sequence"/>
</dbReference>
<dbReference type="AlphaFoldDB" id="A0A2C9JK72"/>
<dbReference type="PANTHER" id="PTHR46237">
    <property type="entry name" value="CYTOCHROME B5 REDUCTASE 4 FAMILY MEMBER"/>
    <property type="match status" value="1"/>
</dbReference>
<dbReference type="KEGG" id="bgt:106057606"/>
<dbReference type="InterPro" id="IPR051872">
    <property type="entry name" value="Cytochrome_b5/Flavoprotein_Rdt"/>
</dbReference>